<comment type="similarity">
    <text evidence="1">Belongs to the transferase hexapeptide repeat family.</text>
</comment>
<dbReference type="InterPro" id="IPR050179">
    <property type="entry name" value="Trans_hexapeptide_repeat"/>
</dbReference>
<dbReference type="RefSeq" id="WP_100508959.1">
    <property type="nucleotide sequence ID" value="NZ_CADIJL010000003.1"/>
</dbReference>
<evidence type="ECO:0000256" key="5">
    <source>
        <dbReference type="PIRSR" id="PIRSR620019-1"/>
    </source>
</evidence>
<keyword evidence="2 8" id="KW-0808">Transferase</keyword>
<dbReference type="GO" id="GO:0016746">
    <property type="term" value="F:acyltransferase activity"/>
    <property type="evidence" value="ECO:0007669"/>
    <property type="project" value="UniProtKB-KW"/>
</dbReference>
<dbReference type="CDD" id="cd03360">
    <property type="entry name" value="LbH_AT_putative"/>
    <property type="match status" value="1"/>
</dbReference>
<dbReference type="InterPro" id="IPR001451">
    <property type="entry name" value="Hexapep"/>
</dbReference>
<dbReference type="PANTHER" id="PTHR43300">
    <property type="entry name" value="ACETYLTRANSFERASE"/>
    <property type="match status" value="1"/>
</dbReference>
<accession>A0A2M9GU25</accession>
<keyword evidence="3" id="KW-0677">Repeat</keyword>
<dbReference type="Pfam" id="PF17836">
    <property type="entry name" value="PglD_N"/>
    <property type="match status" value="1"/>
</dbReference>
<organism evidence="8 9">
    <name type="scientific">Achromobacter ruhlandii</name>
    <dbReference type="NCBI Taxonomy" id="72557"/>
    <lineage>
        <taxon>Bacteria</taxon>
        <taxon>Pseudomonadati</taxon>
        <taxon>Pseudomonadota</taxon>
        <taxon>Betaproteobacteria</taxon>
        <taxon>Burkholderiales</taxon>
        <taxon>Alcaligenaceae</taxon>
        <taxon>Achromobacter</taxon>
    </lineage>
</organism>
<proteinExistence type="inferred from homology"/>
<dbReference type="InterPro" id="IPR041561">
    <property type="entry name" value="PglD_N"/>
</dbReference>
<sequence>MPTSQVLIVGAGGHAKVVLDALLLMGGYSPVVIDDNPALDGTTLLHVGIRAPLDDSMFRDQYFHIAIGSNVARAKLFARFVRAGGKPLTIAHPTACISPHACIADGVFIAARAVVAPASRIESGVIVNHGAIIDHDCVVGQHAHIAPQASLAGGVQIGEQVMIGAGANILPGLKIDSRATVGAGAVLRNDAGPDSLWAGVPAVLRKATAT</sequence>
<dbReference type="EMBL" id="CADILE010000005">
    <property type="protein sequence ID" value="CAB3854675.1"/>
    <property type="molecule type" value="Genomic_DNA"/>
</dbReference>
<evidence type="ECO:0000256" key="6">
    <source>
        <dbReference type="PIRSR" id="PIRSR620019-2"/>
    </source>
</evidence>
<dbReference type="InterPro" id="IPR011004">
    <property type="entry name" value="Trimer_LpxA-like_sf"/>
</dbReference>
<evidence type="ECO:0000256" key="2">
    <source>
        <dbReference type="ARBA" id="ARBA00022679"/>
    </source>
</evidence>
<evidence type="ECO:0000256" key="4">
    <source>
        <dbReference type="ARBA" id="ARBA00023315"/>
    </source>
</evidence>
<name>A0A2M9GU25_9BURK</name>
<dbReference type="Gene3D" id="3.40.50.20">
    <property type="match status" value="1"/>
</dbReference>
<feature type="binding site" evidence="6">
    <location>
        <position position="144"/>
    </location>
    <ligand>
        <name>acetyl-CoA</name>
        <dbReference type="ChEBI" id="CHEBI:57288"/>
    </ligand>
</feature>
<feature type="active site" description="Proton acceptor" evidence="5">
    <location>
        <position position="135"/>
    </location>
</feature>
<dbReference type="InterPro" id="IPR020019">
    <property type="entry name" value="AcTrfase_PglD-like"/>
</dbReference>
<protein>
    <submittedName>
        <fullName evidence="8">UDP-N-acetylbacillosamine N-acetyltransferase</fullName>
        <ecNumber evidence="8">2.3.1.203</ecNumber>
    </submittedName>
</protein>
<dbReference type="PROSITE" id="PS00101">
    <property type="entry name" value="HEXAPEP_TRANSFERASES"/>
    <property type="match status" value="1"/>
</dbReference>
<dbReference type="Gene3D" id="2.160.10.10">
    <property type="entry name" value="Hexapeptide repeat proteins"/>
    <property type="match status" value="1"/>
</dbReference>
<feature type="binding site" evidence="6">
    <location>
        <begin position="34"/>
        <end position="35"/>
    </location>
    <ligand>
        <name>substrate</name>
    </ligand>
</feature>
<evidence type="ECO:0000313" key="8">
    <source>
        <dbReference type="EMBL" id="CAB3854675.1"/>
    </source>
</evidence>
<evidence type="ECO:0000313" key="9">
    <source>
        <dbReference type="Proteomes" id="UP000494122"/>
    </source>
</evidence>
<reference evidence="8 9" key="1">
    <citation type="submission" date="2020-04" db="EMBL/GenBank/DDBJ databases">
        <authorList>
            <person name="De Canck E."/>
        </authorList>
    </citation>
    <scope>NUCLEOTIDE SEQUENCE [LARGE SCALE GENOMIC DNA]</scope>
    <source>
        <strain evidence="8 9">LMG 3328</strain>
    </source>
</reference>
<dbReference type="NCBIfam" id="TIGR03570">
    <property type="entry name" value="NeuD_NnaD"/>
    <property type="match status" value="1"/>
</dbReference>
<dbReference type="AlphaFoldDB" id="A0A2M9GU25"/>
<dbReference type="Pfam" id="PF00132">
    <property type="entry name" value="Hexapep"/>
    <property type="match status" value="1"/>
</dbReference>
<feature type="binding site" evidence="6">
    <location>
        <position position="68"/>
    </location>
    <ligand>
        <name>substrate</name>
    </ligand>
</feature>
<gene>
    <name evidence="8" type="primary">pglD</name>
    <name evidence="8" type="ORF">LMG3328_01959</name>
</gene>
<feature type="domain" description="PglD N-terminal" evidence="7">
    <location>
        <begin position="5"/>
        <end position="79"/>
    </location>
</feature>
<dbReference type="Proteomes" id="UP000494122">
    <property type="component" value="Unassembled WGS sequence"/>
</dbReference>
<dbReference type="EC" id="2.3.1.203" evidence="8"/>
<dbReference type="SUPFAM" id="SSF51161">
    <property type="entry name" value="Trimeric LpxA-like enzymes"/>
    <property type="match status" value="1"/>
</dbReference>
<dbReference type="PANTHER" id="PTHR43300:SF7">
    <property type="entry name" value="UDP-N-ACETYLBACILLOSAMINE N-ACETYLTRANSFERASE"/>
    <property type="match status" value="1"/>
</dbReference>
<feature type="site" description="Increases basicity of active site His" evidence="5">
    <location>
        <position position="136"/>
    </location>
</feature>
<keyword evidence="4 8" id="KW-0012">Acyltransferase</keyword>
<evidence type="ECO:0000259" key="7">
    <source>
        <dbReference type="Pfam" id="PF17836"/>
    </source>
</evidence>
<dbReference type="InterPro" id="IPR018357">
    <property type="entry name" value="Hexapep_transf_CS"/>
</dbReference>
<evidence type="ECO:0000256" key="3">
    <source>
        <dbReference type="ARBA" id="ARBA00022737"/>
    </source>
</evidence>
<evidence type="ECO:0000256" key="1">
    <source>
        <dbReference type="ARBA" id="ARBA00007274"/>
    </source>
</evidence>